<reference evidence="5 6" key="1">
    <citation type="submission" date="2022-01" db="EMBL/GenBank/DDBJ databases">
        <title>Paraglaciecola sp. G1-23.</title>
        <authorList>
            <person name="Jin M.S."/>
            <person name="Han D.M."/>
            <person name="Kim H.M."/>
            <person name="Jeon C.O."/>
        </authorList>
    </citation>
    <scope>NUCLEOTIDE SEQUENCE [LARGE SCALE GENOMIC DNA]</scope>
    <source>
        <strain evidence="5 6">G1-23</strain>
    </source>
</reference>
<dbReference type="CDD" id="cd01949">
    <property type="entry name" value="GGDEF"/>
    <property type="match status" value="1"/>
</dbReference>
<dbReference type="InterPro" id="IPR001610">
    <property type="entry name" value="PAC"/>
</dbReference>
<dbReference type="InterPro" id="IPR043128">
    <property type="entry name" value="Rev_trsase/Diguanyl_cyclase"/>
</dbReference>
<dbReference type="SMART" id="SM00267">
    <property type="entry name" value="GGDEF"/>
    <property type="match status" value="1"/>
</dbReference>
<dbReference type="Pfam" id="PF13426">
    <property type="entry name" value="PAS_9"/>
    <property type="match status" value="2"/>
</dbReference>
<dbReference type="SMART" id="SM00052">
    <property type="entry name" value="EAL"/>
    <property type="match status" value="1"/>
</dbReference>
<evidence type="ECO:0000259" key="1">
    <source>
        <dbReference type="PROSITE" id="PS50112"/>
    </source>
</evidence>
<proteinExistence type="predicted"/>
<dbReference type="InterPro" id="IPR001633">
    <property type="entry name" value="EAL_dom"/>
</dbReference>
<organism evidence="5 6">
    <name type="scientific">Paraglaciecola algarum</name>
    <dbReference type="NCBI Taxonomy" id="3050085"/>
    <lineage>
        <taxon>Bacteria</taxon>
        <taxon>Pseudomonadati</taxon>
        <taxon>Pseudomonadota</taxon>
        <taxon>Gammaproteobacteria</taxon>
        <taxon>Alteromonadales</taxon>
        <taxon>Alteromonadaceae</taxon>
        <taxon>Paraglaciecola</taxon>
    </lineage>
</organism>
<dbReference type="SUPFAM" id="SSF55785">
    <property type="entry name" value="PYP-like sensor domain (PAS domain)"/>
    <property type="match status" value="3"/>
</dbReference>
<feature type="domain" description="GGDEF" evidence="4">
    <location>
        <begin position="548"/>
        <end position="684"/>
    </location>
</feature>
<accession>A0ABS9D7M7</accession>
<feature type="domain" description="PAC" evidence="2">
    <location>
        <begin position="344"/>
        <end position="396"/>
    </location>
</feature>
<dbReference type="InterPro" id="IPR000700">
    <property type="entry name" value="PAS-assoc_C"/>
</dbReference>
<name>A0ABS9D7M7_9ALTE</name>
<dbReference type="PROSITE" id="PS50887">
    <property type="entry name" value="GGDEF"/>
    <property type="match status" value="1"/>
</dbReference>
<dbReference type="Proteomes" id="UP001521137">
    <property type="component" value="Unassembled WGS sequence"/>
</dbReference>
<dbReference type="PROSITE" id="PS50112">
    <property type="entry name" value="PAS"/>
    <property type="match status" value="2"/>
</dbReference>
<dbReference type="Gene3D" id="3.30.70.270">
    <property type="match status" value="1"/>
</dbReference>
<dbReference type="InterPro" id="IPR052155">
    <property type="entry name" value="Biofilm_reg_signaling"/>
</dbReference>
<dbReference type="SUPFAM" id="SSF141868">
    <property type="entry name" value="EAL domain-like"/>
    <property type="match status" value="1"/>
</dbReference>
<dbReference type="Gene3D" id="2.10.70.100">
    <property type="match status" value="1"/>
</dbReference>
<evidence type="ECO:0000259" key="3">
    <source>
        <dbReference type="PROSITE" id="PS50883"/>
    </source>
</evidence>
<dbReference type="InterPro" id="IPR035919">
    <property type="entry name" value="EAL_sf"/>
</dbReference>
<evidence type="ECO:0000259" key="2">
    <source>
        <dbReference type="PROSITE" id="PS50113"/>
    </source>
</evidence>
<dbReference type="PROSITE" id="PS50883">
    <property type="entry name" value="EAL"/>
    <property type="match status" value="1"/>
</dbReference>
<dbReference type="PROSITE" id="PS50113">
    <property type="entry name" value="PAC"/>
    <property type="match status" value="1"/>
</dbReference>
<dbReference type="Pfam" id="PF08447">
    <property type="entry name" value="PAS_3"/>
    <property type="match status" value="1"/>
</dbReference>
<dbReference type="Pfam" id="PF00990">
    <property type="entry name" value="GGDEF"/>
    <property type="match status" value="1"/>
</dbReference>
<sequence>MQLSDELIQIYNNLPQDIGILSSKNKLIYTNSSWIQNLKKCASENIYSEINAEWPNPLLQLNDKQLDHSLRLAIHKAQSAHQPTSEIHTDISLLGYQHKVNFFISPIKFNGIGFTLISIQISMDPLSGGTQSILLGRDEGILLNSLLEGVVIQDANGVIIANNSASENILGLTSNQMRGLDNADPNWGTITEHGEPCPPEDHPSSQAISKGVPILDFTMGINKPDGGISWLKINSQPIFQKNQSKPTMSVTSFVDITVERHRQKQLTEVTKRLQLTLDAAEIGIWEYSLKTKQLVWDDTMFSIFETNKHDFTHQLTDFAEHVHPDDKQGILAEFKQALTEGNNLVSEFRIINNQKQIRHIYVAGSMIHGKKGEGNTYIGMNRDITDEKQVQEKIKESRNKLISFIADLPAGVCSVVNKKVSLNVRAEHITGYTNEQIADINDFWDKVFVDSRDTSPILYESLTQTRESISNTTMQINRRDGQTRWIEFSSCKFEDGQAWVMIDVTDKIEAENNLKQLAYFDPLTQLPNRTAIENNLINSIARAKRHASKLGLLVIDLDSFKNVNDTYGHPVGDQLLVLVAKRLKESLRESDFIGRIGGDEFMVVIEDIIDDEQLMYVSNELIKRFSVPIELVGKVTMPLKNSISIGACVYPEHGKDAVTLFRNADTALYKAKSRGKDRAQLYMHEFTLALESKLSLEQHIDNAIETNDFTVFFQPIVNCQDNQIVSVESLIRWSHPELGMIPPDRFIPVAEASGKIIKIGKWVLRKACEEFMAWQKRNIQLDYIAVNLSPMQFKDVSLLDDIQDILSATGLAPNNLVLEITEGVLVRNDSITKNTLLKLKALGIRLAIDDFGTGYSSLAYLKYFDVDILKIDRSFIKDIPDDSVDIQITGAIISMAKNLNLHVVAEGVETTDQLNFIQDNHCNTYQGYLKSPAISSADFVALFQTD</sequence>
<evidence type="ECO:0000259" key="4">
    <source>
        <dbReference type="PROSITE" id="PS50887"/>
    </source>
</evidence>
<gene>
    <name evidence="5" type="ORF">L0668_12625</name>
</gene>
<feature type="domain" description="PAS" evidence="1">
    <location>
        <begin position="142"/>
        <end position="179"/>
    </location>
</feature>
<dbReference type="Gene3D" id="3.20.20.450">
    <property type="entry name" value="EAL domain"/>
    <property type="match status" value="1"/>
</dbReference>
<dbReference type="PANTHER" id="PTHR44757:SF2">
    <property type="entry name" value="BIOFILM ARCHITECTURE MAINTENANCE PROTEIN MBAA"/>
    <property type="match status" value="1"/>
</dbReference>
<comment type="caution">
    <text evidence="5">The sequence shown here is derived from an EMBL/GenBank/DDBJ whole genome shotgun (WGS) entry which is preliminary data.</text>
</comment>
<dbReference type="InterPro" id="IPR013655">
    <property type="entry name" value="PAS_fold_3"/>
</dbReference>
<evidence type="ECO:0000313" key="6">
    <source>
        <dbReference type="Proteomes" id="UP001521137"/>
    </source>
</evidence>
<evidence type="ECO:0000313" key="5">
    <source>
        <dbReference type="EMBL" id="MCF2948958.1"/>
    </source>
</evidence>
<feature type="domain" description="EAL" evidence="3">
    <location>
        <begin position="693"/>
        <end position="946"/>
    </location>
</feature>
<dbReference type="PANTHER" id="PTHR44757">
    <property type="entry name" value="DIGUANYLATE CYCLASE DGCP"/>
    <property type="match status" value="1"/>
</dbReference>
<protein>
    <submittedName>
        <fullName evidence="5">EAL domain-containing protein</fullName>
    </submittedName>
</protein>
<dbReference type="SUPFAM" id="SSF55073">
    <property type="entry name" value="Nucleotide cyclase"/>
    <property type="match status" value="1"/>
</dbReference>
<dbReference type="NCBIfam" id="TIGR00229">
    <property type="entry name" value="sensory_box"/>
    <property type="match status" value="2"/>
</dbReference>
<dbReference type="InterPro" id="IPR035965">
    <property type="entry name" value="PAS-like_dom_sf"/>
</dbReference>
<keyword evidence="6" id="KW-1185">Reference proteome</keyword>
<dbReference type="InterPro" id="IPR000160">
    <property type="entry name" value="GGDEF_dom"/>
</dbReference>
<dbReference type="Gene3D" id="3.30.450.20">
    <property type="entry name" value="PAS domain"/>
    <property type="match status" value="3"/>
</dbReference>
<dbReference type="SMART" id="SM00086">
    <property type="entry name" value="PAC"/>
    <property type="match status" value="3"/>
</dbReference>
<dbReference type="CDD" id="cd01948">
    <property type="entry name" value="EAL"/>
    <property type="match status" value="1"/>
</dbReference>
<dbReference type="InterPro" id="IPR029787">
    <property type="entry name" value="Nucleotide_cyclase"/>
</dbReference>
<dbReference type="EMBL" id="JAKGAS010000006">
    <property type="protein sequence ID" value="MCF2948958.1"/>
    <property type="molecule type" value="Genomic_DNA"/>
</dbReference>
<feature type="domain" description="PAS" evidence="1">
    <location>
        <begin position="269"/>
        <end position="341"/>
    </location>
</feature>
<dbReference type="Pfam" id="PF00563">
    <property type="entry name" value="EAL"/>
    <property type="match status" value="1"/>
</dbReference>
<dbReference type="CDD" id="cd00130">
    <property type="entry name" value="PAS"/>
    <property type="match status" value="2"/>
</dbReference>
<dbReference type="SMART" id="SM00091">
    <property type="entry name" value="PAS"/>
    <property type="match status" value="3"/>
</dbReference>
<dbReference type="NCBIfam" id="TIGR00254">
    <property type="entry name" value="GGDEF"/>
    <property type="match status" value="1"/>
</dbReference>
<dbReference type="RefSeq" id="WP_235312997.1">
    <property type="nucleotide sequence ID" value="NZ_JAKGAS010000006.1"/>
</dbReference>
<dbReference type="InterPro" id="IPR000014">
    <property type="entry name" value="PAS"/>
</dbReference>